<dbReference type="AlphaFoldDB" id="A0A7M5XMK5"/>
<organism evidence="1 2">
    <name type="scientific">Clytia hemisphaerica</name>
    <dbReference type="NCBI Taxonomy" id="252671"/>
    <lineage>
        <taxon>Eukaryota</taxon>
        <taxon>Metazoa</taxon>
        <taxon>Cnidaria</taxon>
        <taxon>Hydrozoa</taxon>
        <taxon>Hydroidolina</taxon>
        <taxon>Leptothecata</taxon>
        <taxon>Obeliida</taxon>
        <taxon>Clytiidae</taxon>
        <taxon>Clytia</taxon>
    </lineage>
</organism>
<sequence>MRLSSIRTTCPSQRNCDFISMLSRPMQEHFERISLFTMASSSYEIGGIFNVLQKTVAVDNTPTSSDEEEPKDTELANLFSFKPPEIIEDKDEENDIPDELIKEYISAEDKKPVEPKL</sequence>
<proteinExistence type="predicted"/>
<dbReference type="EnsemblMetazoa" id="CLYHEMT025758.1">
    <property type="protein sequence ID" value="CLYHEMP025758.1"/>
    <property type="gene ID" value="CLYHEMG025758"/>
</dbReference>
<evidence type="ECO:0000313" key="1">
    <source>
        <dbReference type="EnsemblMetazoa" id="CLYHEMP025758.1"/>
    </source>
</evidence>
<dbReference type="RefSeq" id="XP_066924040.1">
    <property type="nucleotide sequence ID" value="XM_067067939.1"/>
</dbReference>
<dbReference type="Proteomes" id="UP000594262">
    <property type="component" value="Unplaced"/>
</dbReference>
<accession>A0A7M5XMK5</accession>
<protein>
    <submittedName>
        <fullName evidence="1">Uncharacterized protein</fullName>
    </submittedName>
</protein>
<dbReference type="GeneID" id="136811324"/>
<keyword evidence="2" id="KW-1185">Reference proteome</keyword>
<evidence type="ECO:0000313" key="2">
    <source>
        <dbReference type="Proteomes" id="UP000594262"/>
    </source>
</evidence>
<reference evidence="1" key="1">
    <citation type="submission" date="2021-01" db="UniProtKB">
        <authorList>
            <consortium name="EnsemblMetazoa"/>
        </authorList>
    </citation>
    <scope>IDENTIFICATION</scope>
</reference>
<name>A0A7M5XMK5_9CNID</name>